<dbReference type="AlphaFoldDB" id="A0A0E9T3Z7"/>
<evidence type="ECO:0000313" key="1">
    <source>
        <dbReference type="EMBL" id="JAH48361.1"/>
    </source>
</evidence>
<organism evidence="1">
    <name type="scientific">Anguilla anguilla</name>
    <name type="common">European freshwater eel</name>
    <name type="synonym">Muraena anguilla</name>
    <dbReference type="NCBI Taxonomy" id="7936"/>
    <lineage>
        <taxon>Eukaryota</taxon>
        <taxon>Metazoa</taxon>
        <taxon>Chordata</taxon>
        <taxon>Craniata</taxon>
        <taxon>Vertebrata</taxon>
        <taxon>Euteleostomi</taxon>
        <taxon>Actinopterygii</taxon>
        <taxon>Neopterygii</taxon>
        <taxon>Teleostei</taxon>
        <taxon>Anguilliformes</taxon>
        <taxon>Anguillidae</taxon>
        <taxon>Anguilla</taxon>
    </lineage>
</organism>
<dbReference type="EMBL" id="GBXM01060216">
    <property type="protein sequence ID" value="JAH48361.1"/>
    <property type="molecule type" value="Transcribed_RNA"/>
</dbReference>
<protein>
    <submittedName>
        <fullName evidence="1">Uncharacterized protein</fullName>
    </submittedName>
</protein>
<dbReference type="EMBL" id="GBXM01049134">
    <property type="protein sequence ID" value="JAH59443.1"/>
    <property type="molecule type" value="Transcribed_RNA"/>
</dbReference>
<reference evidence="1" key="1">
    <citation type="submission" date="2014-11" db="EMBL/GenBank/DDBJ databases">
        <authorList>
            <person name="Amaro Gonzalez C."/>
        </authorList>
    </citation>
    <scope>NUCLEOTIDE SEQUENCE</scope>
</reference>
<proteinExistence type="predicted"/>
<reference evidence="1" key="2">
    <citation type="journal article" date="2015" name="Fish Shellfish Immunol.">
        <title>Early steps in the European eel (Anguilla anguilla)-Vibrio vulnificus interaction in the gills: Role of the RtxA13 toxin.</title>
        <authorList>
            <person name="Callol A."/>
            <person name="Pajuelo D."/>
            <person name="Ebbesson L."/>
            <person name="Teles M."/>
            <person name="MacKenzie S."/>
            <person name="Amaro C."/>
        </authorList>
    </citation>
    <scope>NUCLEOTIDE SEQUENCE</scope>
</reference>
<name>A0A0E9T3Z7_ANGAN</name>
<accession>A0A0E9T3Z7</accession>
<sequence length="81" mass="9348">MLRTSRLCCESWRRIKRSTESQQTTPRLDSSLQFRCPSCLLIIVANTLPLLSTWQVQHNTVMERYGCAELQCSSNMHTTPC</sequence>